<feature type="transmembrane region" description="Helical" evidence="6">
    <location>
        <begin position="28"/>
        <end position="49"/>
    </location>
</feature>
<dbReference type="NCBIfam" id="TIGR02532">
    <property type="entry name" value="IV_pilin_GFxxxE"/>
    <property type="match status" value="1"/>
</dbReference>
<gene>
    <name evidence="7" type="ORF">A2846_00870</name>
</gene>
<evidence type="ECO:0000313" key="7">
    <source>
        <dbReference type="EMBL" id="OGE83097.1"/>
    </source>
</evidence>
<accession>A0A1F5NZP1</accession>
<keyword evidence="4 6" id="KW-1133">Transmembrane helix</keyword>
<comment type="subcellular location">
    <subcellularLocation>
        <location evidence="1">Membrane</location>
        <topology evidence="1">Single-pass membrane protein</topology>
    </subcellularLocation>
</comment>
<dbReference type="EMBL" id="MFEN01000051">
    <property type="protein sequence ID" value="OGE83097.1"/>
    <property type="molecule type" value="Genomic_DNA"/>
</dbReference>
<evidence type="ECO:0000256" key="3">
    <source>
        <dbReference type="ARBA" id="ARBA00022692"/>
    </source>
</evidence>
<keyword evidence="5 6" id="KW-0472">Membrane</keyword>
<dbReference type="InterPro" id="IPR012902">
    <property type="entry name" value="N_methyl_site"/>
</dbReference>
<proteinExistence type="predicted"/>
<reference evidence="7 8" key="1">
    <citation type="journal article" date="2016" name="Nat. Commun.">
        <title>Thousands of microbial genomes shed light on interconnected biogeochemical processes in an aquifer system.</title>
        <authorList>
            <person name="Anantharaman K."/>
            <person name="Brown C.T."/>
            <person name="Hug L.A."/>
            <person name="Sharon I."/>
            <person name="Castelle C.J."/>
            <person name="Probst A.J."/>
            <person name="Thomas B.C."/>
            <person name="Singh A."/>
            <person name="Wilkins M.J."/>
            <person name="Karaoz U."/>
            <person name="Brodie E.L."/>
            <person name="Williams K.H."/>
            <person name="Hubbard S.S."/>
            <person name="Banfield J.F."/>
        </authorList>
    </citation>
    <scope>NUCLEOTIDE SEQUENCE [LARGE SCALE GENOMIC DNA]</scope>
</reference>
<dbReference type="GO" id="GO:0016020">
    <property type="term" value="C:membrane"/>
    <property type="evidence" value="ECO:0007669"/>
    <property type="project" value="UniProtKB-SubCell"/>
</dbReference>
<dbReference type="Gene3D" id="3.30.700.10">
    <property type="entry name" value="Glycoprotein, Type 4 Pilin"/>
    <property type="match status" value="1"/>
</dbReference>
<dbReference type="PANTHER" id="PTHR30093:SF44">
    <property type="entry name" value="TYPE II SECRETION SYSTEM CORE PROTEIN G"/>
    <property type="match status" value="1"/>
</dbReference>
<organism evidence="7 8">
    <name type="scientific">Candidatus Doudnabacteria bacterium RIFCSPHIGHO2_01_FULL_49_9</name>
    <dbReference type="NCBI Taxonomy" id="1817827"/>
    <lineage>
        <taxon>Bacteria</taxon>
        <taxon>Candidatus Doudnaibacteriota</taxon>
    </lineage>
</organism>
<comment type="caution">
    <text evidence="7">The sequence shown here is derived from an EMBL/GenBank/DDBJ whole genome shotgun (WGS) entry which is preliminary data.</text>
</comment>
<keyword evidence="3 6" id="KW-0812">Transmembrane</keyword>
<dbReference type="PANTHER" id="PTHR30093">
    <property type="entry name" value="GENERAL SECRETION PATHWAY PROTEIN G"/>
    <property type="match status" value="1"/>
</dbReference>
<evidence type="ECO:0000256" key="5">
    <source>
        <dbReference type="ARBA" id="ARBA00023136"/>
    </source>
</evidence>
<dbReference type="Pfam" id="PF07963">
    <property type="entry name" value="N_methyl"/>
    <property type="match status" value="1"/>
</dbReference>
<dbReference type="SUPFAM" id="SSF54523">
    <property type="entry name" value="Pili subunits"/>
    <property type="match status" value="1"/>
</dbReference>
<evidence type="ECO:0008006" key="9">
    <source>
        <dbReference type="Google" id="ProtNLM"/>
    </source>
</evidence>
<dbReference type="PROSITE" id="PS00409">
    <property type="entry name" value="PROKAR_NTER_METHYL"/>
    <property type="match status" value="1"/>
</dbReference>
<evidence type="ECO:0000256" key="6">
    <source>
        <dbReference type="SAM" id="Phobius"/>
    </source>
</evidence>
<evidence type="ECO:0000313" key="8">
    <source>
        <dbReference type="Proteomes" id="UP000176339"/>
    </source>
</evidence>
<keyword evidence="2" id="KW-0488">Methylation</keyword>
<evidence type="ECO:0000256" key="2">
    <source>
        <dbReference type="ARBA" id="ARBA00022481"/>
    </source>
</evidence>
<evidence type="ECO:0000256" key="1">
    <source>
        <dbReference type="ARBA" id="ARBA00004167"/>
    </source>
</evidence>
<dbReference type="Proteomes" id="UP000176339">
    <property type="component" value="Unassembled WGS sequence"/>
</dbReference>
<dbReference type="AlphaFoldDB" id="A0A1F5NZP1"/>
<sequence>MMRNMNINSKGRALNKQSALKGFTLIEMLVVVAIISILSGLTLTGIGGFTARARDTRRIGDLKNVQNYLEFYFTKCGIYPGTSACAIGSLANWSELSASLAGLGAKVPNDPISTRNYFYGVTTGNNLTYIIGAKLETENKILGDSNEIDSTTGFTMTTGADCSDTAPAYGYCIGS</sequence>
<protein>
    <recommendedName>
        <fullName evidence="9">Type II secretion system protein GspG C-terminal domain-containing protein</fullName>
    </recommendedName>
</protein>
<evidence type="ECO:0000256" key="4">
    <source>
        <dbReference type="ARBA" id="ARBA00022989"/>
    </source>
</evidence>
<name>A0A1F5NZP1_9BACT</name>
<dbReference type="InterPro" id="IPR045584">
    <property type="entry name" value="Pilin-like"/>
</dbReference>